<keyword evidence="1" id="KW-0472">Membrane</keyword>
<keyword evidence="1" id="KW-0812">Transmembrane</keyword>
<keyword evidence="1" id="KW-1133">Transmembrane helix</keyword>
<comment type="caution">
    <text evidence="2">The sequence shown here is derived from an EMBL/GenBank/DDBJ whole genome shotgun (WGS) entry which is preliminary data.</text>
</comment>
<evidence type="ECO:0000256" key="1">
    <source>
        <dbReference type="SAM" id="Phobius"/>
    </source>
</evidence>
<name>A0A814QSK8_9BILA</name>
<dbReference type="EMBL" id="CAJNOE010000292">
    <property type="protein sequence ID" value="CAF1124329.1"/>
    <property type="molecule type" value="Genomic_DNA"/>
</dbReference>
<dbReference type="Proteomes" id="UP000663860">
    <property type="component" value="Unassembled WGS sequence"/>
</dbReference>
<accession>A0A814QSK8</accession>
<feature type="transmembrane region" description="Helical" evidence="1">
    <location>
        <begin position="240"/>
        <end position="261"/>
    </location>
</feature>
<evidence type="ECO:0000313" key="2">
    <source>
        <dbReference type="EMBL" id="CAF1124329.1"/>
    </source>
</evidence>
<protein>
    <submittedName>
        <fullName evidence="2">Uncharacterized protein</fullName>
    </submittedName>
</protein>
<gene>
    <name evidence="2" type="ORF">IZO911_LOCUS24323</name>
</gene>
<reference evidence="2" key="1">
    <citation type="submission" date="2021-02" db="EMBL/GenBank/DDBJ databases">
        <authorList>
            <person name="Nowell W R."/>
        </authorList>
    </citation>
    <scope>NUCLEOTIDE SEQUENCE</scope>
</reference>
<sequence length="2540" mass="281302">MHCNHNRSELCSVELLLQVQSNNMSMEFWCQSPAVPFMDSNQFHSCILPIMNITKQPSITMIINSNDTGKLFPIATANFTYFPEYSIKKHAKLPIVIQEDIRSRKKRDLKIGKIDIDVDDAVESEYDDPECTNYNNGGFSLNQGESLTNDDQPVEAVDFATDVITDDDPNEPLGEIDDTLAQDCTIDAPLYGNPNVEWIRVAGAPDLKIDQRINKNIDPDSDGIDFPKMKRYILLIRMKIYIYLQFVVVPSSNVNLLYVIAHYDSGRARQLYHSKVQQNPIVENFLTIEPIKFFEVHLNSTDDDLPPNDVTLNVGYCVAPQNTHPVVINPTYVLDDYIGTIDVDIDVNVNEDSKPSSASIIYPSVPVNALKPSGNLVSTVDVSIDSGNSASQLNNIKENLKPQDDIITIPSSVIADTVDVPSINVPVPSDSLMDTVNVDIDVSGSISEDQKPTLLRIRPQETIIPKDPVDTPLIITNPNDMTNTAVETPAVSNTIDINISQNILPPSYSIDTISSPTSIYNILPPMITTQAPAFYSCYQNLQITQNINVQNLFDLNSPQQTSIDDCINSQSTSSGYSFQSHHYPYQTIVINLRVNIYVQALTLGSQSNVQRYGLRLYNPLRNVDDTYYSSLVPQYGNQPSIVGIPLAKVAIRLYLNLYTTNDGRPPRNIKIVIHGCFDTSSSRDRDSGGRIGGQYYRSPDVPQLPLIPTRQRVPSVSIPVVNSRVETIYSDIRTPYDVNENSIPQYDDAPPTMMIDNSPGHDQIVSQSDAATLDINVEIDVPSGSDDQPILSVPSGTPSISYYRNPVLQTQISTYNILPPMKTIEAPAFYSCYQNLQITQNINVQNIFDLNSPQQTNIDDCINSQSTSPGYSFQSHHYPYQTIVINLRVNIYVQALTLGSQSNVQRYGLRLYNPLRNVDDTYYSSLVPQYGNQPSIVGIPLAKVAIRLYLNLYTTNDGRPPSNIKIVIHGCFDTSSSIDRGSSGRIGGQYYRSPDVPQLPLIPIRQQQSYIVSYASPAIPVPNVRLNNIISTVDVSIDNKPSNSIRVENREPELTYSDVRIPDDINTNLIADSDVDSSPVILTEVPSDDLDQFTSDESSNIDIPTSSLLETIDVNVDIETPSVADPNSDYPQFVERVKTPVVPLYPSPKSPLPTPILNILPPMITPQAPAFYSCYQNLQITQNINVQNIFDLNSSQQPNIDDCINSQSSSSGYSFQSHHYPYQTIVINLRVNIYVQALTLGSQSNVQRYGLRLYNPLRNVDDTYYSSLVPEYGNQPSIVGIPLAKVAIRLYLNLYTTNDGRPPSNIKIVIHGCFDTSSSIDRGSGERIGGQYYRSPDVPQLPLIPPRQRVPSISIPAVNSRTETIYSDIRVPYDVNENSIPQYDDAPPTMMIDNSPGHDQIVSQSDAATLDINVEIDVPSISDDQPILSVPSGTPSISYYRNPMLQSQMLTTQAPAFYSCYQNLQITQNINVQNIFDLNSPQQPNIDDCINSQSTSPGYSFQSHHYPYQTIVINLRVNIYVQALTLGSQSNVQRYGLRLYNPLRNVDDTYYSSLVPEYGNQPSIVGIPLAKVAIRLYLNLYTTNDGRPPRNIKIVIHGCFDTSSSVDRDSGGRIGGQYYRSPDVPQLPFIPTESQDPLYMINPKGPAESQIPSTSLLPSPNKPIPFSRKPGQCFEQILIIGGSHITMIRSRNPLHQIVGPEINFGGTGYTFSLPSDTYEFEVHFVQPFTMKYVFIPYSANVESFKVEASHAGMLAVFTSKNTNDGLVVDGFPTMLISMLVITITHTTDGYLPSHITFSIGVCNPIYSPSNEGNEIPDITDCTSQLRLLGNPKQVTRVDIKTPKKHIKATNLINPNQNGMEFLTVETHTIDIVLTSTLAIDSITFHSLSNIDSFIIQLHHSHRYYLEITSNIGSKSINKLGNVQANLIRIIILGTEDGFPPNHISLKIAACVPTRLPKIMASPFKNGPLDPISKDSFPSPSSVEISATVDVQLIQEPQIQILPSPILVAPIIEYVPSINSQPQYVENQIPVNVIQPETNLEHGCFDTSSPIDRGSSGGIGGQHYRSPDIPQLPFIPTESQDPLYMINPKGPAESPIPSTSLLPSPNKPIPFSRKPGQCFEQILIIGGSHITMIRSRNPLHQIVGPEINFGGTGYTFSLPSDTYEFEVHFVQPFTMKYVFIPYSANVESFKVEASHAGMLAVFTSKNTNDGSVGVCNPIYSPSNEGNEISDITDCTSQLRLLGNPKQVTRVDIKTPKKHMKATNLINPNQNGMEFLTVETHTIDIVLASTLAIDSITFHSLSNIDSFIIQLHHSHRYYLEITSNIGSKSINKLGNVQANLIRIIILGTEDGSPPNHISLKIAACVPTRLPKIMASPFKNGPLDSISKDSFPSPSSVEISATVDVQLIQEPQIQILPSPILVAPIIKYVPSINSQPQYVENQIPVNFIQPETNLETPLQNIIQIPQPSYLTQSPSGYTCSLNYQINTNIHINNICTLSSPSSSIFDSTASNSLFTDNVSYFKFAILISSSPTLPSYIGLLIRM</sequence>
<proteinExistence type="predicted"/>
<organism evidence="2 3">
    <name type="scientific">Adineta steineri</name>
    <dbReference type="NCBI Taxonomy" id="433720"/>
    <lineage>
        <taxon>Eukaryota</taxon>
        <taxon>Metazoa</taxon>
        <taxon>Spiralia</taxon>
        <taxon>Gnathifera</taxon>
        <taxon>Rotifera</taxon>
        <taxon>Eurotatoria</taxon>
        <taxon>Bdelloidea</taxon>
        <taxon>Adinetida</taxon>
        <taxon>Adinetidae</taxon>
        <taxon>Adineta</taxon>
    </lineage>
</organism>
<evidence type="ECO:0000313" key="3">
    <source>
        <dbReference type="Proteomes" id="UP000663860"/>
    </source>
</evidence>